<dbReference type="EMBL" id="RWGY01000005">
    <property type="protein sequence ID" value="TVU43385.1"/>
    <property type="molecule type" value="Genomic_DNA"/>
</dbReference>
<evidence type="ECO:0000313" key="3">
    <source>
        <dbReference type="Proteomes" id="UP000324897"/>
    </source>
</evidence>
<evidence type="ECO:0000313" key="2">
    <source>
        <dbReference type="EMBL" id="TVU43385.1"/>
    </source>
</evidence>
<reference evidence="2 3" key="1">
    <citation type="journal article" date="2019" name="Sci. Rep.">
        <title>A high-quality genome of Eragrostis curvula grass provides insights into Poaceae evolution and supports new strategies to enhance forage quality.</title>
        <authorList>
            <person name="Carballo J."/>
            <person name="Santos B.A.C.M."/>
            <person name="Zappacosta D."/>
            <person name="Garbus I."/>
            <person name="Selva J.P."/>
            <person name="Gallo C.A."/>
            <person name="Diaz A."/>
            <person name="Albertini E."/>
            <person name="Caccamo M."/>
            <person name="Echenique V."/>
        </authorList>
    </citation>
    <scope>NUCLEOTIDE SEQUENCE [LARGE SCALE GENOMIC DNA]</scope>
    <source>
        <strain evidence="3">cv. Victoria</strain>
        <tissue evidence="2">Leaf</tissue>
    </source>
</reference>
<dbReference type="PANTHER" id="PTHR34838:SF3">
    <property type="entry name" value="OS08G0142100 PROTEIN"/>
    <property type="match status" value="1"/>
</dbReference>
<dbReference type="SUPFAM" id="SSF101148">
    <property type="entry name" value="Plant invertase/pectin methylesterase inhibitor"/>
    <property type="match status" value="1"/>
</dbReference>
<keyword evidence="1" id="KW-0732">Signal</keyword>
<keyword evidence="3" id="KW-1185">Reference proteome</keyword>
<dbReference type="PANTHER" id="PTHR34838">
    <property type="entry name" value="OS08G0142100 PROTEIN-RELATED"/>
    <property type="match status" value="1"/>
</dbReference>
<dbReference type="Proteomes" id="UP000324897">
    <property type="component" value="Unassembled WGS sequence"/>
</dbReference>
<dbReference type="InterPro" id="IPR006501">
    <property type="entry name" value="Pectinesterase_inhib_dom"/>
</dbReference>
<dbReference type="NCBIfam" id="TIGR01614">
    <property type="entry name" value="PME_inhib"/>
    <property type="match status" value="1"/>
</dbReference>
<evidence type="ECO:0000256" key="1">
    <source>
        <dbReference type="SAM" id="SignalP"/>
    </source>
</evidence>
<protein>
    <submittedName>
        <fullName evidence="2">Uncharacterized protein</fullName>
    </submittedName>
</protein>
<feature type="non-terminal residue" evidence="2">
    <location>
        <position position="1"/>
    </location>
</feature>
<proteinExistence type="predicted"/>
<gene>
    <name evidence="2" type="ORF">EJB05_09852</name>
</gene>
<accession>A0A5J9W602</accession>
<sequence length="181" mass="19840">MTIVLVMLVSFATLLTAGYACDNVPTMSWKEACLKMPDKENMYQACLDMLKNAPDTAKVTIYALIVARATKLKYEDTMSIMGQMLTNGTMLPVSGRDAIDSCMATYGKARGVMADVMDQLSGCDLTPIKQDYGNALVALTTCESKLWYNSGKLLSVLFDMITANDELTRIAEAMGGLIFRR</sequence>
<organism evidence="2 3">
    <name type="scientific">Eragrostis curvula</name>
    <name type="common">weeping love grass</name>
    <dbReference type="NCBI Taxonomy" id="38414"/>
    <lineage>
        <taxon>Eukaryota</taxon>
        <taxon>Viridiplantae</taxon>
        <taxon>Streptophyta</taxon>
        <taxon>Embryophyta</taxon>
        <taxon>Tracheophyta</taxon>
        <taxon>Spermatophyta</taxon>
        <taxon>Magnoliopsida</taxon>
        <taxon>Liliopsida</taxon>
        <taxon>Poales</taxon>
        <taxon>Poaceae</taxon>
        <taxon>PACMAD clade</taxon>
        <taxon>Chloridoideae</taxon>
        <taxon>Eragrostideae</taxon>
        <taxon>Eragrostidinae</taxon>
        <taxon>Eragrostis</taxon>
    </lineage>
</organism>
<dbReference type="GO" id="GO:0004857">
    <property type="term" value="F:enzyme inhibitor activity"/>
    <property type="evidence" value="ECO:0007669"/>
    <property type="project" value="InterPro"/>
</dbReference>
<name>A0A5J9W602_9POAL</name>
<dbReference type="InterPro" id="IPR035513">
    <property type="entry name" value="Invertase/methylesterase_inhib"/>
</dbReference>
<dbReference type="Gramene" id="TVU43385">
    <property type="protein sequence ID" value="TVU43385"/>
    <property type="gene ID" value="EJB05_09852"/>
</dbReference>
<feature type="chain" id="PRO_5023911282" evidence="1">
    <location>
        <begin position="21"/>
        <end position="181"/>
    </location>
</feature>
<comment type="caution">
    <text evidence="2">The sequence shown here is derived from an EMBL/GenBank/DDBJ whole genome shotgun (WGS) entry which is preliminary data.</text>
</comment>
<feature type="signal peptide" evidence="1">
    <location>
        <begin position="1"/>
        <end position="20"/>
    </location>
</feature>
<dbReference type="Gene3D" id="1.20.140.40">
    <property type="entry name" value="Invertase/pectin methylesterase inhibitor family protein"/>
    <property type="match status" value="1"/>
</dbReference>
<dbReference type="AlphaFoldDB" id="A0A5J9W602"/>